<evidence type="ECO:0000256" key="1">
    <source>
        <dbReference type="SAM" id="MobiDB-lite"/>
    </source>
</evidence>
<protein>
    <submittedName>
        <fullName evidence="2">Uncharacterized protein</fullName>
    </submittedName>
</protein>
<feature type="region of interest" description="Disordered" evidence="1">
    <location>
        <begin position="1"/>
        <end position="48"/>
    </location>
</feature>
<keyword evidence="3" id="KW-1185">Reference proteome</keyword>
<accession>A0A918Z4K6</accession>
<evidence type="ECO:0000313" key="3">
    <source>
        <dbReference type="Proteomes" id="UP000603227"/>
    </source>
</evidence>
<gene>
    <name evidence="2" type="ORF">GCM10017771_53900</name>
</gene>
<dbReference type="AlphaFoldDB" id="A0A918Z4K6"/>
<reference evidence="2" key="1">
    <citation type="journal article" date="2014" name="Int. J. Syst. Evol. Microbiol.">
        <title>Complete genome sequence of Corynebacterium casei LMG S-19264T (=DSM 44701T), isolated from a smear-ripened cheese.</title>
        <authorList>
            <consortium name="US DOE Joint Genome Institute (JGI-PGF)"/>
            <person name="Walter F."/>
            <person name="Albersmeier A."/>
            <person name="Kalinowski J."/>
            <person name="Ruckert C."/>
        </authorList>
    </citation>
    <scope>NUCLEOTIDE SEQUENCE</scope>
    <source>
        <strain evidence="2">CGMCC 4.7403</strain>
    </source>
</reference>
<feature type="compositionally biased region" description="Basic and acidic residues" evidence="1">
    <location>
        <begin position="38"/>
        <end position="48"/>
    </location>
</feature>
<comment type="caution">
    <text evidence="2">The sequence shown here is derived from an EMBL/GenBank/DDBJ whole genome shotgun (WGS) entry which is preliminary data.</text>
</comment>
<sequence length="78" mass="8307">MLLGRLQQAGREAGQMEDGPEAVARAGEVVTGGRRHQPRVDAAEKDPEAVRDDIRHQPVAGGLQFGLGEARQRIAPGV</sequence>
<proteinExistence type="predicted"/>
<dbReference type="Proteomes" id="UP000603227">
    <property type="component" value="Unassembled WGS sequence"/>
</dbReference>
<reference evidence="2" key="2">
    <citation type="submission" date="2020-09" db="EMBL/GenBank/DDBJ databases">
        <authorList>
            <person name="Sun Q."/>
            <person name="Zhou Y."/>
        </authorList>
    </citation>
    <scope>NUCLEOTIDE SEQUENCE</scope>
    <source>
        <strain evidence="2">CGMCC 4.7403</strain>
    </source>
</reference>
<name>A0A918Z4K6_9ACTN</name>
<evidence type="ECO:0000313" key="2">
    <source>
        <dbReference type="EMBL" id="GHE35897.1"/>
    </source>
</evidence>
<organism evidence="2 3">
    <name type="scientific">Streptomyces capitiformicae</name>
    <dbReference type="NCBI Taxonomy" id="2014920"/>
    <lineage>
        <taxon>Bacteria</taxon>
        <taxon>Bacillati</taxon>
        <taxon>Actinomycetota</taxon>
        <taxon>Actinomycetes</taxon>
        <taxon>Kitasatosporales</taxon>
        <taxon>Streptomycetaceae</taxon>
        <taxon>Streptomyces</taxon>
    </lineage>
</organism>
<dbReference type="EMBL" id="BNAT01000020">
    <property type="protein sequence ID" value="GHE35897.1"/>
    <property type="molecule type" value="Genomic_DNA"/>
</dbReference>